<dbReference type="Gene3D" id="3.30.565.10">
    <property type="entry name" value="Histidine kinase-like ATPase, C-terminal domain"/>
    <property type="match status" value="1"/>
</dbReference>
<dbReference type="KEGG" id="spha:D3Y57_06340"/>
<keyword evidence="5" id="KW-0597">Phosphoprotein</keyword>
<dbReference type="InterPro" id="IPR050980">
    <property type="entry name" value="2C_sensor_his_kinase"/>
</dbReference>
<accession>A0A494TE39</accession>
<dbReference type="SMART" id="SM00388">
    <property type="entry name" value="HisKA"/>
    <property type="match status" value="1"/>
</dbReference>
<dbReference type="PROSITE" id="PS50885">
    <property type="entry name" value="HAMP"/>
    <property type="match status" value="1"/>
</dbReference>
<feature type="transmembrane region" description="Helical" evidence="14">
    <location>
        <begin position="35"/>
        <end position="56"/>
    </location>
</feature>
<dbReference type="InterPro" id="IPR036097">
    <property type="entry name" value="HisK_dim/P_sf"/>
</dbReference>
<dbReference type="InterPro" id="IPR017232">
    <property type="entry name" value="NtrY"/>
</dbReference>
<dbReference type="CDD" id="cd06225">
    <property type="entry name" value="HAMP"/>
    <property type="match status" value="1"/>
</dbReference>
<dbReference type="Pfam" id="PF19312">
    <property type="entry name" value="NtrY_N"/>
    <property type="match status" value="1"/>
</dbReference>
<reference evidence="17 18" key="1">
    <citation type="submission" date="2018-09" db="EMBL/GenBank/DDBJ databases">
        <title>Sphingomonas peninsula sp. nov., isolated from fildes peninsula, Antarctic soil.</title>
        <authorList>
            <person name="Yingchao G."/>
        </authorList>
    </citation>
    <scope>NUCLEOTIDE SEQUENCE [LARGE SCALE GENOMIC DNA]</scope>
    <source>
        <strain evidence="17 18">YZ-8</strain>
    </source>
</reference>
<keyword evidence="9" id="KW-0418">Kinase</keyword>
<dbReference type="Gene3D" id="1.10.8.500">
    <property type="entry name" value="HAMP domain in histidine kinase"/>
    <property type="match status" value="1"/>
</dbReference>
<dbReference type="PIRSF" id="PIRSF037532">
    <property type="entry name" value="STHK_NtrY"/>
    <property type="match status" value="1"/>
</dbReference>
<keyword evidence="10" id="KW-0067">ATP-binding</keyword>
<dbReference type="PANTHER" id="PTHR44936:SF10">
    <property type="entry name" value="SENSOR PROTEIN RSTB"/>
    <property type="match status" value="1"/>
</dbReference>
<dbReference type="Proteomes" id="UP000276254">
    <property type="component" value="Chromosome"/>
</dbReference>
<evidence type="ECO:0000313" key="17">
    <source>
        <dbReference type="EMBL" id="AYJ87799.1"/>
    </source>
</evidence>
<keyword evidence="8" id="KW-0547">Nucleotide-binding</keyword>
<dbReference type="InterPro" id="IPR004358">
    <property type="entry name" value="Sig_transdc_His_kin-like_C"/>
</dbReference>
<dbReference type="CDD" id="cd00082">
    <property type="entry name" value="HisKA"/>
    <property type="match status" value="1"/>
</dbReference>
<keyword evidence="11 14" id="KW-1133">Transmembrane helix</keyword>
<keyword evidence="12" id="KW-0902">Two-component regulatory system</keyword>
<dbReference type="SUPFAM" id="SSF55874">
    <property type="entry name" value="ATPase domain of HSP90 chaperone/DNA topoisomerase II/histidine kinase"/>
    <property type="match status" value="1"/>
</dbReference>
<evidence type="ECO:0000256" key="8">
    <source>
        <dbReference type="ARBA" id="ARBA00022741"/>
    </source>
</evidence>
<dbReference type="OrthoDB" id="9776727at2"/>
<evidence type="ECO:0000313" key="18">
    <source>
        <dbReference type="Proteomes" id="UP000276254"/>
    </source>
</evidence>
<evidence type="ECO:0000256" key="12">
    <source>
        <dbReference type="ARBA" id="ARBA00023012"/>
    </source>
</evidence>
<sequence length="720" mass="78200">MPFLELATVAVLLLIAMATYLVLTRGVPGQRLLTPPLVALLLVANLVPSIALIVLFGRRVAKGRARRSPVGGSGRLHVRLVGIFSLLASVPMLLVVIFASLLFQYGVSFWFSDHARGTLEGAAEVAKQSYAREEDRVSRNSVAMSGDLADALGRVSMDDPQFGYYLVSQLAQRELTEGMILRAQPGKEIASLALVNPYDREIGKFITGAMVNAVRSGKMSVVVESPNGIGALTKLPIGSDNYLYAARIDPTYGSQIQRARIVLRDYRDLLERSRKLQLQFNAALFIIALLIVAIAVWIALTVADRLVRPVGELVDAARRVTAGDLAARVTIPRTHDEVGTLANAFNRMTGRLEAQTGDLERRRALIEAVLSGVTAGVVSIDSERSIRLLNLSAKTLLSMGETPAIGRKLVDIAPELDGMLERGEREGIVQLTSGAEPRTLAAKIVADEGGHVLTFDDITEQLLDQRRAAWSDVARRIAHEIKNPLTPIQLAAERLKRRYAREITSDPATFVRLTDTIVRQVGDLRRMVDEFSSFARMPKPVFREESLVDIARQALFLHEVAHSTITFALDAADDAPNMVCDRRQLGQALTNVVKNAVEAIQQQSGGEDAGGTVTLALDKIDEIVRISVADTGIGLPPERSRLVEPYMTTRAGGTGLGLAIVKKIVEEHFGTMSFADRTGGGTVVLMDFDTVLLGPLQQKCAPVEYASDPVPAELSRTGRS</sequence>
<keyword evidence="7 14" id="KW-0812">Transmembrane</keyword>
<dbReference type="Pfam" id="PF02518">
    <property type="entry name" value="HATPase_c"/>
    <property type="match status" value="1"/>
</dbReference>
<feature type="transmembrane region" description="Helical" evidence="14">
    <location>
        <begin position="76"/>
        <end position="103"/>
    </location>
</feature>
<evidence type="ECO:0000256" key="6">
    <source>
        <dbReference type="ARBA" id="ARBA00022679"/>
    </source>
</evidence>
<gene>
    <name evidence="17" type="ORF">D3Y57_06340</name>
</gene>
<proteinExistence type="predicted"/>
<dbReference type="EC" id="2.7.13.3" evidence="3"/>
<evidence type="ECO:0000256" key="1">
    <source>
        <dbReference type="ARBA" id="ARBA00000085"/>
    </source>
</evidence>
<dbReference type="InterPro" id="IPR003594">
    <property type="entry name" value="HATPase_dom"/>
</dbReference>
<comment type="subcellular location">
    <subcellularLocation>
        <location evidence="2">Cell membrane</location>
        <topology evidence="2">Multi-pass membrane protein</topology>
    </subcellularLocation>
</comment>
<dbReference type="InterPro" id="IPR003660">
    <property type="entry name" value="HAMP_dom"/>
</dbReference>
<dbReference type="PANTHER" id="PTHR44936">
    <property type="entry name" value="SENSOR PROTEIN CREC"/>
    <property type="match status" value="1"/>
</dbReference>
<evidence type="ECO:0000256" key="4">
    <source>
        <dbReference type="ARBA" id="ARBA00022475"/>
    </source>
</evidence>
<feature type="transmembrane region" description="Helical" evidence="14">
    <location>
        <begin position="280"/>
        <end position="300"/>
    </location>
</feature>
<dbReference type="SUPFAM" id="SSF47384">
    <property type="entry name" value="Homodimeric domain of signal transducing histidine kinase"/>
    <property type="match status" value="1"/>
</dbReference>
<comment type="catalytic activity">
    <reaction evidence="1">
        <text>ATP + protein L-histidine = ADP + protein N-phospho-L-histidine.</text>
        <dbReference type="EC" id="2.7.13.3"/>
    </reaction>
</comment>
<organism evidence="17 18">
    <name type="scientific">Sphingomonas paeninsulae</name>
    <dbReference type="NCBI Taxonomy" id="2319844"/>
    <lineage>
        <taxon>Bacteria</taxon>
        <taxon>Pseudomonadati</taxon>
        <taxon>Pseudomonadota</taxon>
        <taxon>Alphaproteobacteria</taxon>
        <taxon>Sphingomonadales</taxon>
        <taxon>Sphingomonadaceae</taxon>
        <taxon>Sphingomonas</taxon>
    </lineage>
</organism>
<keyword evidence="13 14" id="KW-0472">Membrane</keyword>
<dbReference type="GO" id="GO:0000155">
    <property type="term" value="F:phosphorelay sensor kinase activity"/>
    <property type="evidence" value="ECO:0007669"/>
    <property type="project" value="InterPro"/>
</dbReference>
<dbReference type="InterPro" id="IPR003661">
    <property type="entry name" value="HisK_dim/P_dom"/>
</dbReference>
<dbReference type="EMBL" id="CP032829">
    <property type="protein sequence ID" value="AYJ87799.1"/>
    <property type="molecule type" value="Genomic_DNA"/>
</dbReference>
<evidence type="ECO:0000256" key="2">
    <source>
        <dbReference type="ARBA" id="ARBA00004651"/>
    </source>
</evidence>
<evidence type="ECO:0000256" key="9">
    <source>
        <dbReference type="ARBA" id="ARBA00022777"/>
    </source>
</evidence>
<dbReference type="PRINTS" id="PR00344">
    <property type="entry name" value="BCTRLSENSOR"/>
</dbReference>
<dbReference type="GO" id="GO:0005524">
    <property type="term" value="F:ATP binding"/>
    <property type="evidence" value="ECO:0007669"/>
    <property type="project" value="UniProtKB-KW"/>
</dbReference>
<keyword evidence="6" id="KW-0808">Transferase</keyword>
<dbReference type="SMART" id="SM00387">
    <property type="entry name" value="HATPase_c"/>
    <property type="match status" value="1"/>
</dbReference>
<evidence type="ECO:0000259" key="15">
    <source>
        <dbReference type="PROSITE" id="PS50109"/>
    </source>
</evidence>
<dbReference type="SUPFAM" id="SSF158472">
    <property type="entry name" value="HAMP domain-like"/>
    <property type="match status" value="1"/>
</dbReference>
<dbReference type="InterPro" id="IPR036890">
    <property type="entry name" value="HATPase_C_sf"/>
</dbReference>
<dbReference type="Pfam" id="PF00672">
    <property type="entry name" value="HAMP"/>
    <property type="match status" value="1"/>
</dbReference>
<protein>
    <recommendedName>
        <fullName evidence="3">histidine kinase</fullName>
        <ecNumber evidence="3">2.7.13.3</ecNumber>
    </recommendedName>
</protein>
<dbReference type="Gene3D" id="1.10.287.130">
    <property type="match status" value="1"/>
</dbReference>
<dbReference type="GO" id="GO:0005886">
    <property type="term" value="C:plasma membrane"/>
    <property type="evidence" value="ECO:0007669"/>
    <property type="project" value="UniProtKB-SubCell"/>
</dbReference>
<dbReference type="PROSITE" id="PS50109">
    <property type="entry name" value="HIS_KIN"/>
    <property type="match status" value="1"/>
</dbReference>
<evidence type="ECO:0000259" key="16">
    <source>
        <dbReference type="PROSITE" id="PS50885"/>
    </source>
</evidence>
<dbReference type="AlphaFoldDB" id="A0A494TE39"/>
<dbReference type="Pfam" id="PF00512">
    <property type="entry name" value="HisKA"/>
    <property type="match status" value="1"/>
</dbReference>
<name>A0A494TE39_SPHPE</name>
<feature type="domain" description="HAMP" evidence="16">
    <location>
        <begin position="304"/>
        <end position="357"/>
    </location>
</feature>
<evidence type="ECO:0000256" key="5">
    <source>
        <dbReference type="ARBA" id="ARBA00022553"/>
    </source>
</evidence>
<evidence type="ECO:0000256" key="14">
    <source>
        <dbReference type="SAM" id="Phobius"/>
    </source>
</evidence>
<dbReference type="InterPro" id="IPR045671">
    <property type="entry name" value="NtrY-like_N"/>
</dbReference>
<evidence type="ECO:0000256" key="10">
    <source>
        <dbReference type="ARBA" id="ARBA00022840"/>
    </source>
</evidence>
<evidence type="ECO:0000256" key="3">
    <source>
        <dbReference type="ARBA" id="ARBA00012438"/>
    </source>
</evidence>
<dbReference type="SMART" id="SM00304">
    <property type="entry name" value="HAMP"/>
    <property type="match status" value="1"/>
</dbReference>
<evidence type="ECO:0000256" key="7">
    <source>
        <dbReference type="ARBA" id="ARBA00022692"/>
    </source>
</evidence>
<dbReference type="Gene3D" id="3.30.450.20">
    <property type="entry name" value="PAS domain"/>
    <property type="match status" value="1"/>
</dbReference>
<feature type="domain" description="Histidine kinase" evidence="15">
    <location>
        <begin position="476"/>
        <end position="692"/>
    </location>
</feature>
<feature type="transmembrane region" description="Helical" evidence="14">
    <location>
        <begin position="6"/>
        <end position="23"/>
    </location>
</feature>
<dbReference type="InterPro" id="IPR005467">
    <property type="entry name" value="His_kinase_dom"/>
</dbReference>
<keyword evidence="18" id="KW-1185">Reference proteome</keyword>
<evidence type="ECO:0000256" key="13">
    <source>
        <dbReference type="ARBA" id="ARBA00023136"/>
    </source>
</evidence>
<keyword evidence="4" id="KW-1003">Cell membrane</keyword>
<evidence type="ECO:0000256" key="11">
    <source>
        <dbReference type="ARBA" id="ARBA00022989"/>
    </source>
</evidence>